<keyword evidence="15" id="KW-1185">Reference proteome</keyword>
<dbReference type="GO" id="GO:0061504">
    <property type="term" value="P:cyclic threonylcarbamoyladenosine biosynthetic process"/>
    <property type="evidence" value="ECO:0007669"/>
    <property type="project" value="TreeGrafter"/>
</dbReference>
<dbReference type="Pfam" id="PF00899">
    <property type="entry name" value="ThiF"/>
    <property type="match status" value="1"/>
</dbReference>
<reference evidence="15" key="1">
    <citation type="journal article" date="2018" name="Nat. Microbiol.">
        <title>Leveraging single-cell genomics to expand the fungal tree of life.</title>
        <authorList>
            <person name="Ahrendt S.R."/>
            <person name="Quandt C.A."/>
            <person name="Ciobanu D."/>
            <person name="Clum A."/>
            <person name="Salamov A."/>
            <person name="Andreopoulos B."/>
            <person name="Cheng J.F."/>
            <person name="Woyke T."/>
            <person name="Pelin A."/>
            <person name="Henrissat B."/>
            <person name="Reynolds N.K."/>
            <person name="Benny G.L."/>
            <person name="Smith M.E."/>
            <person name="James T.Y."/>
            <person name="Grigoriev I.V."/>
        </authorList>
    </citation>
    <scope>NUCLEOTIDE SEQUENCE [LARGE SCALE GENOMIC DNA]</scope>
</reference>
<evidence type="ECO:0000256" key="10">
    <source>
        <dbReference type="ARBA" id="ARBA00023128"/>
    </source>
</evidence>
<evidence type="ECO:0000256" key="7">
    <source>
        <dbReference type="ARBA" id="ARBA00022787"/>
    </source>
</evidence>
<dbReference type="EMBL" id="KZ999301">
    <property type="protein sequence ID" value="RKO85210.1"/>
    <property type="molecule type" value="Genomic_DNA"/>
</dbReference>
<evidence type="ECO:0000259" key="13">
    <source>
        <dbReference type="Pfam" id="PF00899"/>
    </source>
</evidence>
<dbReference type="InterPro" id="IPR000594">
    <property type="entry name" value="ThiF_NAD_FAD-bd"/>
</dbReference>
<keyword evidence="5" id="KW-0812">Transmembrane</keyword>
<accession>A0A4P9W3H0</accession>
<keyword evidence="7" id="KW-1000">Mitochondrion outer membrane</keyword>
<evidence type="ECO:0000256" key="2">
    <source>
        <dbReference type="ARBA" id="ARBA00004294"/>
    </source>
</evidence>
<evidence type="ECO:0000256" key="12">
    <source>
        <dbReference type="ARBA" id="ARBA00060084"/>
    </source>
</evidence>
<feature type="non-terminal residue" evidence="14">
    <location>
        <position position="334"/>
    </location>
</feature>
<keyword evidence="4" id="KW-0436">Ligase</keyword>
<evidence type="ECO:0000256" key="4">
    <source>
        <dbReference type="ARBA" id="ARBA00022598"/>
    </source>
</evidence>
<gene>
    <name evidence="14" type="ORF">BDK51DRAFT_5224</name>
</gene>
<evidence type="ECO:0000313" key="14">
    <source>
        <dbReference type="EMBL" id="RKO85210.1"/>
    </source>
</evidence>
<dbReference type="FunFam" id="3.40.50.720:FF:000125">
    <property type="entry name" value="tRNA threonylcarbamoyladenosine dehydratase 2-like"/>
    <property type="match status" value="1"/>
</dbReference>
<dbReference type="OrthoDB" id="10265862at2759"/>
<dbReference type="PANTHER" id="PTHR43267:SF2">
    <property type="entry name" value="TRNA THREONYLCARBAMOYLADENOSINE DEHYDRATASE 1-RELATED"/>
    <property type="match status" value="1"/>
</dbReference>
<evidence type="ECO:0000256" key="6">
    <source>
        <dbReference type="ARBA" id="ARBA00022741"/>
    </source>
</evidence>
<evidence type="ECO:0000256" key="1">
    <source>
        <dbReference type="ARBA" id="ARBA00004225"/>
    </source>
</evidence>
<dbReference type="Gene3D" id="3.40.50.720">
    <property type="entry name" value="NAD(P)-binding Rossmann-like Domain"/>
    <property type="match status" value="1"/>
</dbReference>
<proteinExistence type="inferred from homology"/>
<feature type="domain" description="THIF-type NAD/FAD binding fold" evidence="13">
    <location>
        <begin position="19"/>
        <end position="267"/>
    </location>
</feature>
<protein>
    <recommendedName>
        <fullName evidence="13">THIF-type NAD/FAD binding fold domain-containing protein</fullName>
    </recommendedName>
</protein>
<comment type="similarity">
    <text evidence="3">Belongs to the HesA/MoeB/ThiF family.</text>
</comment>
<dbReference type="Proteomes" id="UP000269721">
    <property type="component" value="Unassembled WGS sequence"/>
</dbReference>
<dbReference type="InterPro" id="IPR045886">
    <property type="entry name" value="ThiF/MoeB/HesA"/>
</dbReference>
<feature type="non-terminal residue" evidence="14">
    <location>
        <position position="1"/>
    </location>
</feature>
<evidence type="ECO:0000256" key="9">
    <source>
        <dbReference type="ARBA" id="ARBA00022989"/>
    </source>
</evidence>
<sequence length="334" mass="36977">ANAKKAPLFDEDLVREQLARNYAFLGEEGVKKVRGAFVVVVGLGGVGNHAAHMLLRSGVEHLRLIDFDQVTLSSLNRHAVATRADVGTPKAICLAKHLAEIAPHAKIEARVDMFDLRVADELLAGKPDYILDCIDNLDTKIDLIKYCVDHGLKVTASMGAGAKCDPSRIQIADISETFEDPLARSTRKMLRLKGINSGVPVVYSTEKPGDVKLLPLEEEKVATAEEYAALPNFRVRILPVLGTLPALFGNAMASYVLTSLADWKTEPLPIKLRDKTYIKLHKELVNRERDVFNDPVPLNVADCGYIFEETWRGRSAISQTFDKLQLTRWNPTLP</sequence>
<keyword evidence="8" id="KW-0067">ATP-binding</keyword>
<dbReference type="CDD" id="cd00755">
    <property type="entry name" value="YgdL_like"/>
    <property type="match status" value="1"/>
</dbReference>
<dbReference type="GO" id="GO:0005524">
    <property type="term" value="F:ATP binding"/>
    <property type="evidence" value="ECO:0007669"/>
    <property type="project" value="UniProtKB-KW"/>
</dbReference>
<evidence type="ECO:0000256" key="5">
    <source>
        <dbReference type="ARBA" id="ARBA00022692"/>
    </source>
</evidence>
<name>A0A4P9W3H0_9FUNG</name>
<comment type="function">
    <text evidence="12">Catalyzes the ATP-dependent dehydration of threonylcarbamoyladenosine at position 37 (t(6)A37) to form cyclic t(6)A37 (ct(6)A37) in tRNAs that read codons beginning with adenine.</text>
</comment>
<dbReference type="GO" id="GO:0005741">
    <property type="term" value="C:mitochondrial outer membrane"/>
    <property type="evidence" value="ECO:0007669"/>
    <property type="project" value="UniProtKB-SubCell"/>
</dbReference>
<evidence type="ECO:0000256" key="11">
    <source>
        <dbReference type="ARBA" id="ARBA00023136"/>
    </source>
</evidence>
<evidence type="ECO:0000256" key="8">
    <source>
        <dbReference type="ARBA" id="ARBA00022840"/>
    </source>
</evidence>
<keyword evidence="11" id="KW-0472">Membrane</keyword>
<dbReference type="AlphaFoldDB" id="A0A4P9W3H0"/>
<keyword evidence="9" id="KW-1133">Transmembrane helix</keyword>
<dbReference type="InterPro" id="IPR035985">
    <property type="entry name" value="Ubiquitin-activating_enz"/>
</dbReference>
<dbReference type="PANTHER" id="PTHR43267">
    <property type="entry name" value="TRNA THREONYLCARBAMOYLADENOSINE DEHYDRATASE"/>
    <property type="match status" value="1"/>
</dbReference>
<evidence type="ECO:0000256" key="3">
    <source>
        <dbReference type="ARBA" id="ARBA00009919"/>
    </source>
</evidence>
<dbReference type="GO" id="GO:0061503">
    <property type="term" value="F:tRNA threonylcarbamoyladenosine dehydratase"/>
    <property type="evidence" value="ECO:0007669"/>
    <property type="project" value="TreeGrafter"/>
</dbReference>
<dbReference type="SUPFAM" id="SSF69572">
    <property type="entry name" value="Activating enzymes of the ubiquitin-like proteins"/>
    <property type="match status" value="1"/>
</dbReference>
<keyword evidence="6" id="KW-0547">Nucleotide-binding</keyword>
<keyword evidence="10" id="KW-0496">Mitochondrion</keyword>
<dbReference type="GO" id="GO:0008641">
    <property type="term" value="F:ubiquitin-like modifier activating enzyme activity"/>
    <property type="evidence" value="ECO:0007669"/>
    <property type="project" value="InterPro"/>
</dbReference>
<comment type="subcellular location">
    <subcellularLocation>
        <location evidence="1">Mitochondrion membrane</location>
        <topology evidence="1">Multi-pass membrane protein</topology>
    </subcellularLocation>
    <subcellularLocation>
        <location evidence="2">Mitochondrion outer membrane</location>
    </subcellularLocation>
</comment>
<evidence type="ECO:0000313" key="15">
    <source>
        <dbReference type="Proteomes" id="UP000269721"/>
    </source>
</evidence>
<organism evidence="14 15">
    <name type="scientific">Blyttiomyces helicus</name>
    <dbReference type="NCBI Taxonomy" id="388810"/>
    <lineage>
        <taxon>Eukaryota</taxon>
        <taxon>Fungi</taxon>
        <taxon>Fungi incertae sedis</taxon>
        <taxon>Chytridiomycota</taxon>
        <taxon>Chytridiomycota incertae sedis</taxon>
        <taxon>Chytridiomycetes</taxon>
        <taxon>Chytridiomycetes incertae sedis</taxon>
        <taxon>Blyttiomyces</taxon>
    </lineage>
</organism>